<dbReference type="CDD" id="cd01650">
    <property type="entry name" value="RT_nLTR_like"/>
    <property type="match status" value="1"/>
</dbReference>
<feature type="compositionally biased region" description="Basic and acidic residues" evidence="2">
    <location>
        <begin position="186"/>
        <end position="199"/>
    </location>
</feature>
<dbReference type="GO" id="GO:0008270">
    <property type="term" value="F:zinc ion binding"/>
    <property type="evidence" value="ECO:0007669"/>
    <property type="project" value="UniProtKB-KW"/>
</dbReference>
<feature type="region of interest" description="Disordered" evidence="2">
    <location>
        <begin position="381"/>
        <end position="408"/>
    </location>
</feature>
<dbReference type="InterPro" id="IPR000477">
    <property type="entry name" value="RT_dom"/>
</dbReference>
<dbReference type="SUPFAM" id="SSF56672">
    <property type="entry name" value="DNA/RNA polymerases"/>
    <property type="match status" value="1"/>
</dbReference>
<dbReference type="EMBL" id="JARKHS020031985">
    <property type="protein sequence ID" value="KAK8760738.1"/>
    <property type="molecule type" value="Genomic_DNA"/>
</dbReference>
<gene>
    <name evidence="5" type="ORF">V5799_027995</name>
</gene>
<evidence type="ECO:0000313" key="5">
    <source>
        <dbReference type="EMBL" id="KAK8760738.1"/>
    </source>
</evidence>
<feature type="domain" description="C2H2-type" evidence="3">
    <location>
        <begin position="199"/>
        <end position="227"/>
    </location>
</feature>
<feature type="compositionally biased region" description="Basic residues" evidence="2">
    <location>
        <begin position="385"/>
        <end position="408"/>
    </location>
</feature>
<evidence type="ECO:0000259" key="4">
    <source>
        <dbReference type="PROSITE" id="PS50878"/>
    </source>
</evidence>
<dbReference type="AlphaFoldDB" id="A0AAQ4DE48"/>
<evidence type="ECO:0000256" key="1">
    <source>
        <dbReference type="PROSITE-ProRule" id="PRU00042"/>
    </source>
</evidence>
<feature type="compositionally biased region" description="Basic and acidic residues" evidence="2">
    <location>
        <begin position="101"/>
        <end position="116"/>
    </location>
</feature>
<dbReference type="GO" id="GO:0071897">
    <property type="term" value="P:DNA biosynthetic process"/>
    <property type="evidence" value="ECO:0007669"/>
    <property type="project" value="UniProtKB-ARBA"/>
</dbReference>
<dbReference type="PROSITE" id="PS00028">
    <property type="entry name" value="ZINC_FINGER_C2H2_1"/>
    <property type="match status" value="1"/>
</dbReference>
<dbReference type="PANTHER" id="PTHR19446">
    <property type="entry name" value="REVERSE TRANSCRIPTASES"/>
    <property type="match status" value="1"/>
</dbReference>
<keyword evidence="1" id="KW-0479">Metal-binding</keyword>
<organism evidence="5 6">
    <name type="scientific">Amblyomma americanum</name>
    <name type="common">Lone star tick</name>
    <dbReference type="NCBI Taxonomy" id="6943"/>
    <lineage>
        <taxon>Eukaryota</taxon>
        <taxon>Metazoa</taxon>
        <taxon>Ecdysozoa</taxon>
        <taxon>Arthropoda</taxon>
        <taxon>Chelicerata</taxon>
        <taxon>Arachnida</taxon>
        <taxon>Acari</taxon>
        <taxon>Parasitiformes</taxon>
        <taxon>Ixodida</taxon>
        <taxon>Ixodoidea</taxon>
        <taxon>Ixodidae</taxon>
        <taxon>Amblyomminae</taxon>
        <taxon>Amblyomma</taxon>
    </lineage>
</organism>
<keyword evidence="1" id="KW-0863">Zinc-finger</keyword>
<keyword evidence="6" id="KW-1185">Reference proteome</keyword>
<evidence type="ECO:0000256" key="2">
    <source>
        <dbReference type="SAM" id="MobiDB-lite"/>
    </source>
</evidence>
<feature type="non-terminal residue" evidence="5">
    <location>
        <position position="968"/>
    </location>
</feature>
<evidence type="ECO:0000313" key="6">
    <source>
        <dbReference type="Proteomes" id="UP001321473"/>
    </source>
</evidence>
<evidence type="ECO:0008006" key="7">
    <source>
        <dbReference type="Google" id="ProtNLM"/>
    </source>
</evidence>
<dbReference type="InterPro" id="IPR013087">
    <property type="entry name" value="Znf_C2H2_type"/>
</dbReference>
<dbReference type="PROSITE" id="PS50157">
    <property type="entry name" value="ZINC_FINGER_C2H2_2"/>
    <property type="match status" value="1"/>
</dbReference>
<evidence type="ECO:0000259" key="3">
    <source>
        <dbReference type="PROSITE" id="PS50157"/>
    </source>
</evidence>
<dbReference type="SMART" id="SM00355">
    <property type="entry name" value="ZnF_C2H2"/>
    <property type="match status" value="1"/>
</dbReference>
<dbReference type="Pfam" id="PF00078">
    <property type="entry name" value="RVT_1"/>
    <property type="match status" value="1"/>
</dbReference>
<feature type="region of interest" description="Disordered" evidence="2">
    <location>
        <begin position="1"/>
        <end position="162"/>
    </location>
</feature>
<feature type="compositionally biased region" description="Low complexity" evidence="2">
    <location>
        <begin position="174"/>
        <end position="183"/>
    </location>
</feature>
<comment type="caution">
    <text evidence="5">The sequence shown here is derived from an EMBL/GenBank/DDBJ whole genome shotgun (WGS) entry which is preliminary data.</text>
</comment>
<feature type="region of interest" description="Disordered" evidence="2">
    <location>
        <begin position="174"/>
        <end position="199"/>
    </location>
</feature>
<feature type="compositionally biased region" description="Basic and acidic residues" evidence="2">
    <location>
        <begin position="70"/>
        <end position="89"/>
    </location>
</feature>
<reference evidence="5 6" key="1">
    <citation type="journal article" date="2023" name="Arcadia Sci">
        <title>De novo assembly of a long-read Amblyomma americanum tick genome.</title>
        <authorList>
            <person name="Chou S."/>
            <person name="Poskanzer K.E."/>
            <person name="Rollins M."/>
            <person name="Thuy-Boun P.S."/>
        </authorList>
    </citation>
    <scope>NUCLEOTIDE SEQUENCE [LARGE SCALE GENOMIC DNA]</scope>
    <source>
        <strain evidence="5">F_SG_1</strain>
        <tissue evidence="5">Salivary glands</tissue>
    </source>
</reference>
<protein>
    <recommendedName>
        <fullName evidence="7">Reverse transcriptase</fullName>
    </recommendedName>
</protein>
<keyword evidence="1" id="KW-0862">Zinc</keyword>
<accession>A0AAQ4DE48</accession>
<dbReference type="InterPro" id="IPR043502">
    <property type="entry name" value="DNA/RNA_pol_sf"/>
</dbReference>
<proteinExistence type="predicted"/>
<dbReference type="Proteomes" id="UP001321473">
    <property type="component" value="Unassembled WGS sequence"/>
</dbReference>
<dbReference type="PROSITE" id="PS50878">
    <property type="entry name" value="RT_POL"/>
    <property type="match status" value="1"/>
</dbReference>
<sequence>MLSKVGFSEARRRSLPRQQACSGTGEERAPKTKSSKSQRPNVNKVEATKKVSKKKMSNSGACDAGIRPGKRNERDSEARLCGAEVERSEATVTEAQVIEPQQRKSDNDVGLVHDDPTQTGPVSPGLPAAGEGANGPHQPSVWEGTGARPKGRRETPKPVTEMVRSSEAAFCSNGVEVGEEPPGQGRSERETGSQDCSHHTCPECGRAFTKKVGLSLHRRKAHYEEYNRAIDVTRSRPRWTEEEEYLMARLEADLTLTGAKRNINELLANRLNERSFDSIKSHRKSPRYKELVVKLRSRLASGGGDCGAPETIAGCTPPPSQPTVNQTREAIEEELRALVAKPPPTEYDGSRLWEIVQRYLGGETSRSGLSTAINNYVREALQKDHQKKGRSRPRPPKKPESRRKAKKRLYAQTQERFKRKQGKCAREILDGEVTAAVENPQVFLEEWRSVMESVPTGTVSDVVEHEGEKQMINPYGTITAREIKAAMPSPGSAAGPDGLRGKELRNVPMATLRVLLNTMQLLERLPACLRSARTVFIPKKMGASRAADFRPITMSSVIVRLLHRVYAARILSEVKLDHRQRAFIPVDGCAENVMVLAAALEEAKRGIRPLCMASLDVAKAFDRVTLPAILRGLRRKGICDEFVEYVKEFYVTSSTVLSYDETSLLVHPTVGVRQGDPLSPLLFNLVVDEWLETCDQNINFSGKDLKVGAMAFADDIVVMASTPRGLQEQLSSLERFLSQRGLHLNPSKSLSLTLLPSGRRKVVKVDGTHTYYINGEAIPKADTSGTWRYLGLRYTATGMQKLRVEGEMKTLLARVSKGPLKPQQRMRLQRGRNGETTCRAKCQSIENMGHILQKCKRTHYERIRRHNVIAKYLAKRLREKEFEVLEEPHYSTVLGTRKPDLVIKSDDQAIILDVQVVGTRVPLEEAYQEKARKYREPSLLALVQGNSPKTPIVRSITMSYRGVWCRDS</sequence>
<feature type="domain" description="Reverse transcriptase" evidence="4">
    <location>
        <begin position="518"/>
        <end position="794"/>
    </location>
</feature>
<name>A0AAQ4DE48_AMBAM</name>